<comment type="caution">
    <text evidence="3">The sequence shown here is derived from an EMBL/GenBank/DDBJ whole genome shotgun (WGS) entry which is preliminary data.</text>
</comment>
<evidence type="ECO:0000256" key="2">
    <source>
        <dbReference type="SAM" id="Phobius"/>
    </source>
</evidence>
<dbReference type="Proteomes" id="UP000308549">
    <property type="component" value="Unassembled WGS sequence"/>
</dbReference>
<feature type="compositionally biased region" description="Basic and acidic residues" evidence="1">
    <location>
        <begin position="148"/>
        <end position="161"/>
    </location>
</feature>
<keyword evidence="2" id="KW-0812">Transmembrane</keyword>
<dbReference type="OrthoDB" id="3883986at2759"/>
<dbReference type="AlphaFoldDB" id="A0A4V5N406"/>
<proteinExistence type="predicted"/>
<feature type="transmembrane region" description="Helical" evidence="2">
    <location>
        <begin position="6"/>
        <end position="30"/>
    </location>
</feature>
<evidence type="ECO:0000313" key="3">
    <source>
        <dbReference type="EMBL" id="TKA25739.1"/>
    </source>
</evidence>
<gene>
    <name evidence="3" type="ORF">B0A50_05836</name>
</gene>
<keyword evidence="2" id="KW-0472">Membrane</keyword>
<accession>A0A4V5N406</accession>
<feature type="region of interest" description="Disordered" evidence="1">
    <location>
        <begin position="236"/>
        <end position="270"/>
    </location>
</feature>
<sequence>MPSDEKLGITIGVSAGAVALIVLAVSLCCLRRRRKAIGTYHLQRQTPSVTESDIESWRSPDQPEFSTRVSASRNEATDEKYAPASLQERPAPPPLSMHPAFARHSSTQSTSERNPLCTPHERAEQHETEGLSLNHPEMDGMQAPQTATERKSTSSIRETEYRPPTPFSPMPMLGLTFPQHYVPDRPFPSHIDGKADDAISPNALPARSPERGHSPMVHYPSWSEISEFDFTGERNERASLRDQCVGEDDGRDWRRGVRQRESVVGRHELA</sequence>
<evidence type="ECO:0000313" key="4">
    <source>
        <dbReference type="Proteomes" id="UP000308549"/>
    </source>
</evidence>
<keyword evidence="2" id="KW-1133">Transmembrane helix</keyword>
<feature type="compositionally biased region" description="Basic and acidic residues" evidence="1">
    <location>
        <begin position="251"/>
        <end position="270"/>
    </location>
</feature>
<feature type="compositionally biased region" description="Basic and acidic residues" evidence="1">
    <location>
        <begin position="119"/>
        <end position="129"/>
    </location>
</feature>
<dbReference type="EMBL" id="NAJL01000033">
    <property type="protein sequence ID" value="TKA25739.1"/>
    <property type="molecule type" value="Genomic_DNA"/>
</dbReference>
<feature type="compositionally biased region" description="Polar residues" evidence="1">
    <location>
        <begin position="104"/>
        <end position="113"/>
    </location>
</feature>
<reference evidence="3 4" key="1">
    <citation type="submission" date="2017-03" db="EMBL/GenBank/DDBJ databases">
        <title>Genomes of endolithic fungi from Antarctica.</title>
        <authorList>
            <person name="Coleine C."/>
            <person name="Masonjones S."/>
            <person name="Stajich J.E."/>
        </authorList>
    </citation>
    <scope>NUCLEOTIDE SEQUENCE [LARGE SCALE GENOMIC DNA]</scope>
    <source>
        <strain evidence="3 4">CCFEE 6315</strain>
    </source>
</reference>
<keyword evidence="4" id="KW-1185">Reference proteome</keyword>
<organism evidence="3 4">
    <name type="scientific">Salinomyces thailandicus</name>
    <dbReference type="NCBI Taxonomy" id="706561"/>
    <lineage>
        <taxon>Eukaryota</taxon>
        <taxon>Fungi</taxon>
        <taxon>Dikarya</taxon>
        <taxon>Ascomycota</taxon>
        <taxon>Pezizomycotina</taxon>
        <taxon>Dothideomycetes</taxon>
        <taxon>Dothideomycetidae</taxon>
        <taxon>Mycosphaerellales</taxon>
        <taxon>Teratosphaeriaceae</taxon>
        <taxon>Salinomyces</taxon>
    </lineage>
</organism>
<feature type="region of interest" description="Disordered" evidence="1">
    <location>
        <begin position="43"/>
        <end position="171"/>
    </location>
</feature>
<name>A0A4V5N406_9PEZI</name>
<protein>
    <submittedName>
        <fullName evidence="3">Uncharacterized protein</fullName>
    </submittedName>
</protein>
<feature type="compositionally biased region" description="Polar residues" evidence="1">
    <location>
        <begin position="64"/>
        <end position="74"/>
    </location>
</feature>
<evidence type="ECO:0000256" key="1">
    <source>
        <dbReference type="SAM" id="MobiDB-lite"/>
    </source>
</evidence>